<comment type="caution">
    <text evidence="1">The sequence shown here is derived from an EMBL/GenBank/DDBJ whole genome shotgun (WGS) entry which is preliminary data.</text>
</comment>
<evidence type="ECO:0000313" key="1">
    <source>
        <dbReference type="EMBL" id="KKM71844.1"/>
    </source>
</evidence>
<gene>
    <name evidence="1" type="ORF">LCGC14_1426520</name>
</gene>
<organism evidence="1">
    <name type="scientific">marine sediment metagenome</name>
    <dbReference type="NCBI Taxonomy" id="412755"/>
    <lineage>
        <taxon>unclassified sequences</taxon>
        <taxon>metagenomes</taxon>
        <taxon>ecological metagenomes</taxon>
    </lineage>
</organism>
<protein>
    <submittedName>
        <fullName evidence="1">Uncharacterized protein</fullName>
    </submittedName>
</protein>
<dbReference type="EMBL" id="LAZR01009565">
    <property type="protein sequence ID" value="KKM71844.1"/>
    <property type="molecule type" value="Genomic_DNA"/>
</dbReference>
<reference evidence="1" key="1">
    <citation type="journal article" date="2015" name="Nature">
        <title>Complex archaea that bridge the gap between prokaryotes and eukaryotes.</title>
        <authorList>
            <person name="Spang A."/>
            <person name="Saw J.H."/>
            <person name="Jorgensen S.L."/>
            <person name="Zaremba-Niedzwiedzka K."/>
            <person name="Martijn J."/>
            <person name="Lind A.E."/>
            <person name="van Eijk R."/>
            <person name="Schleper C."/>
            <person name="Guy L."/>
            <person name="Ettema T.J."/>
        </authorList>
    </citation>
    <scope>NUCLEOTIDE SEQUENCE</scope>
</reference>
<dbReference type="Pfam" id="PF14395">
    <property type="entry name" value="COOH-NH2_lig"/>
    <property type="match status" value="1"/>
</dbReference>
<dbReference type="InterPro" id="IPR025681">
    <property type="entry name" value="COOH-NH2_lig"/>
</dbReference>
<name>A0A0F9JPV0_9ZZZZ</name>
<proteinExistence type="predicted"/>
<sequence>MGSVVDSTTVPFYRRGMSYLLGADPELRLLTANGETVRARSVISDECYDHQFGMDGDALLAEIRPTPTDSPHEMVRGIRAILKSGYKELGLEMQAGTGKDGGMATGGHLHLGGEKLKNFHEYSIADTKKLSNILDVFIGIPLLALEPPVGRFWRREHSGYGAWSDLRYQHHGVEYRTPSSWLVSPATTRIAVALAWLVIKNLDSLTIPRHWKTEKRKDYNYKGEEFGLLLSKLGKKALESLKKLPDYKKVGPMLESFEFLVDVVGDWREGRNVVDTWSLRPKQTSLPPIVEETNAEDGIVDNLKLPRENGIIWNNDQGMDSVKQICGEIETAGPRRLWVVGTKKKRGRILLLSPALMVNEGIKRMFTKHEIKIAEWPNFPEKNGEMVVGLPLELRLSDPIKAGMLVRLVALTTFNRLKEKARVY</sequence>
<accession>A0A0F9JPV0</accession>
<dbReference type="AlphaFoldDB" id="A0A0F9JPV0"/>